<name>A0A8W8NKC7_MAGGI</name>
<dbReference type="EnsemblMetazoa" id="G7556.1">
    <property type="protein sequence ID" value="G7556.1:cds"/>
    <property type="gene ID" value="G7556"/>
</dbReference>
<keyword evidence="3" id="KW-1185">Reference proteome</keyword>
<evidence type="ECO:0000256" key="1">
    <source>
        <dbReference type="SAM" id="MobiDB-lite"/>
    </source>
</evidence>
<reference evidence="2" key="1">
    <citation type="submission" date="2022-08" db="UniProtKB">
        <authorList>
            <consortium name="EnsemblMetazoa"/>
        </authorList>
    </citation>
    <scope>IDENTIFICATION</scope>
    <source>
        <strain evidence="2">05x7-T-G4-1.051#20</strain>
    </source>
</reference>
<dbReference type="PANTHER" id="PTHR31751:SF7">
    <property type="entry name" value="THAP-TYPE DOMAIN-CONTAINING PROTEIN"/>
    <property type="match status" value="1"/>
</dbReference>
<dbReference type="AlphaFoldDB" id="A0A8W8NKC7"/>
<evidence type="ECO:0000313" key="2">
    <source>
        <dbReference type="EnsemblMetazoa" id="G7556.1:cds"/>
    </source>
</evidence>
<dbReference type="PANTHER" id="PTHR31751">
    <property type="entry name" value="SI:CH211-108C17.2-RELATED-RELATED"/>
    <property type="match status" value="1"/>
</dbReference>
<evidence type="ECO:0000313" key="3">
    <source>
        <dbReference type="Proteomes" id="UP000005408"/>
    </source>
</evidence>
<proteinExistence type="predicted"/>
<organism evidence="2 3">
    <name type="scientific">Magallana gigas</name>
    <name type="common">Pacific oyster</name>
    <name type="synonym">Crassostrea gigas</name>
    <dbReference type="NCBI Taxonomy" id="29159"/>
    <lineage>
        <taxon>Eukaryota</taxon>
        <taxon>Metazoa</taxon>
        <taxon>Spiralia</taxon>
        <taxon>Lophotrochozoa</taxon>
        <taxon>Mollusca</taxon>
        <taxon>Bivalvia</taxon>
        <taxon>Autobranchia</taxon>
        <taxon>Pteriomorphia</taxon>
        <taxon>Ostreida</taxon>
        <taxon>Ostreoidea</taxon>
        <taxon>Ostreidae</taxon>
        <taxon>Magallana</taxon>
    </lineage>
</organism>
<protein>
    <submittedName>
        <fullName evidence="2">Uncharacterized protein</fullName>
    </submittedName>
</protein>
<accession>A0A8W8NKC7</accession>
<dbReference type="Proteomes" id="UP000005408">
    <property type="component" value="Unassembled WGS sequence"/>
</dbReference>
<feature type="compositionally biased region" description="Acidic residues" evidence="1">
    <location>
        <begin position="78"/>
        <end position="95"/>
    </location>
</feature>
<sequence>MKEREDSEMSGIEDIDSVGATCSNRKIINPYSSSFVDPFDITVYSSEVHDELDDMVDDEYQPSFHLSLRLDHGIPSSDSEEEGEEETIQETEQEVELGPNIKRLKTNDDIRTLLNDHPVFVNTQQLIELARTTAPTICSVKGCGGVVQISMQTVSSAFYLKWAGQEKTKRPLLQWTREIVNHFWFCADMAETENEFIGTWLGVIHHAVNEHEWVLPYKIGSKSKCLHGPLTEEREKGWLEAGSPAHGALRDIVKDKRLL</sequence>
<feature type="region of interest" description="Disordered" evidence="1">
    <location>
        <begin position="71"/>
        <end position="95"/>
    </location>
</feature>